<comment type="caution">
    <text evidence="1">The sequence shown here is derived from an EMBL/GenBank/DDBJ whole genome shotgun (WGS) entry which is preliminary data.</text>
</comment>
<name>A0ABW0K4K4_9BACL</name>
<protein>
    <submittedName>
        <fullName evidence="1">Uncharacterized protein</fullName>
    </submittedName>
</protein>
<dbReference type="RefSeq" id="WP_270884065.1">
    <property type="nucleotide sequence ID" value="NZ_JAQFVF010000061.1"/>
</dbReference>
<dbReference type="EMBL" id="JBHSMJ010000008">
    <property type="protein sequence ID" value="MFC5447587.1"/>
    <property type="molecule type" value="Genomic_DNA"/>
</dbReference>
<proteinExistence type="predicted"/>
<keyword evidence="2" id="KW-1185">Reference proteome</keyword>
<organism evidence="1 2">
    <name type="scientific">Paenibacillus aestuarii</name>
    <dbReference type="NCBI Taxonomy" id="516965"/>
    <lineage>
        <taxon>Bacteria</taxon>
        <taxon>Bacillati</taxon>
        <taxon>Bacillota</taxon>
        <taxon>Bacilli</taxon>
        <taxon>Bacillales</taxon>
        <taxon>Paenibacillaceae</taxon>
        <taxon>Paenibacillus</taxon>
    </lineage>
</organism>
<reference evidence="2" key="1">
    <citation type="journal article" date="2019" name="Int. J. Syst. Evol. Microbiol.">
        <title>The Global Catalogue of Microorganisms (GCM) 10K type strain sequencing project: providing services to taxonomists for standard genome sequencing and annotation.</title>
        <authorList>
            <consortium name="The Broad Institute Genomics Platform"/>
            <consortium name="The Broad Institute Genome Sequencing Center for Infectious Disease"/>
            <person name="Wu L."/>
            <person name="Ma J."/>
        </authorList>
    </citation>
    <scope>NUCLEOTIDE SEQUENCE [LARGE SCALE GENOMIC DNA]</scope>
    <source>
        <strain evidence="2">KACC 11904</strain>
    </source>
</reference>
<sequence length="151" mass="17305">MTNAILEQRLDGINEADVAADFYAISHRGTAIAEIMREFYELTPTVAKALIVRHADTYTRKLAVVAQESINTRYRSDIGRMYGGLVDRIILSNQARINQFALFIKTGNVVHEREGERLDEEMRQLVKIAQSISFDLPEEKTLGQRIRDFFK</sequence>
<evidence type="ECO:0000313" key="1">
    <source>
        <dbReference type="EMBL" id="MFC5447587.1"/>
    </source>
</evidence>
<accession>A0ABW0K4K4</accession>
<gene>
    <name evidence="1" type="ORF">ACFPOG_04915</name>
</gene>
<evidence type="ECO:0000313" key="2">
    <source>
        <dbReference type="Proteomes" id="UP001596044"/>
    </source>
</evidence>
<dbReference type="Proteomes" id="UP001596044">
    <property type="component" value="Unassembled WGS sequence"/>
</dbReference>